<dbReference type="InterPro" id="IPR010493">
    <property type="entry name" value="Ser_AcTrfase_N"/>
</dbReference>
<name>A0A9D9N1J3_9SPIR</name>
<keyword evidence="4" id="KW-0012">Acyltransferase</keyword>
<dbReference type="GO" id="GO:0009001">
    <property type="term" value="F:serine O-acetyltransferase activity"/>
    <property type="evidence" value="ECO:0007669"/>
    <property type="project" value="InterPro"/>
</dbReference>
<keyword evidence="3" id="KW-0808">Transferase</keyword>
<dbReference type="InterPro" id="IPR011004">
    <property type="entry name" value="Trimer_LpxA-like_sf"/>
</dbReference>
<reference evidence="6" key="1">
    <citation type="submission" date="2020-10" db="EMBL/GenBank/DDBJ databases">
        <authorList>
            <person name="Gilroy R."/>
        </authorList>
    </citation>
    <scope>NUCLEOTIDE SEQUENCE</scope>
    <source>
        <strain evidence="6">10532</strain>
    </source>
</reference>
<evidence type="ECO:0000256" key="4">
    <source>
        <dbReference type="ARBA" id="ARBA00023315"/>
    </source>
</evidence>
<proteinExistence type="predicted"/>
<sequence length="296" mass="32607">MKNLEPTIDLIINSYKTHGGINTAEDQDLPNKQSVVEILKDVQSLIFPGFFTEELVNSDNLRSVTGEKIYRITKALTRETLRSIGYYCKKNETTCKGETCRQRAANLVHSLIAEIPEIRRIASTDIQAALEGDPAAKSIEEIILAYPGFEAILVHRIAHFLFKQGLPLIPRIMSEYIHGKTGIDIHPGAKIGEFFFIDHGTGVVIGETTTIGRNVKIYQGVTLGALSVHKSMADKKRHPTIEDRVTIYAGATILGGKTIIGNDSTIGGNVWLTESVPPGSLIYNQYSQNSSQKKNT</sequence>
<evidence type="ECO:0000313" key="6">
    <source>
        <dbReference type="EMBL" id="MBO8456768.1"/>
    </source>
</evidence>
<evidence type="ECO:0000256" key="1">
    <source>
        <dbReference type="ARBA" id="ARBA00018522"/>
    </source>
</evidence>
<dbReference type="GO" id="GO:0005737">
    <property type="term" value="C:cytoplasm"/>
    <property type="evidence" value="ECO:0007669"/>
    <property type="project" value="InterPro"/>
</dbReference>
<dbReference type="AlphaFoldDB" id="A0A9D9N1J3"/>
<gene>
    <name evidence="6" type="ORF">IAA81_00890</name>
</gene>
<organism evidence="6 7">
    <name type="scientific">Candidatus Gallitreponema excrementavium</name>
    <dbReference type="NCBI Taxonomy" id="2840840"/>
    <lineage>
        <taxon>Bacteria</taxon>
        <taxon>Pseudomonadati</taxon>
        <taxon>Spirochaetota</taxon>
        <taxon>Spirochaetia</taxon>
        <taxon>Spirochaetales</taxon>
        <taxon>Candidatus Gallitreponema</taxon>
    </lineage>
</organism>
<dbReference type="NCBIfam" id="NF041874">
    <property type="entry name" value="EPS_EpsC"/>
    <property type="match status" value="1"/>
</dbReference>
<dbReference type="CDD" id="cd03354">
    <property type="entry name" value="LbH_SAT"/>
    <property type="match status" value="1"/>
</dbReference>
<evidence type="ECO:0000256" key="3">
    <source>
        <dbReference type="ARBA" id="ARBA00022679"/>
    </source>
</evidence>
<dbReference type="Gene3D" id="1.10.3130.10">
    <property type="entry name" value="serine acetyltransferase, domain 1"/>
    <property type="match status" value="1"/>
</dbReference>
<dbReference type="InterPro" id="IPR042122">
    <property type="entry name" value="Ser_AcTrfase_N_sf"/>
</dbReference>
<comment type="caution">
    <text evidence="6">The sequence shown here is derived from an EMBL/GenBank/DDBJ whole genome shotgun (WGS) entry which is preliminary data.</text>
</comment>
<evidence type="ECO:0000313" key="7">
    <source>
        <dbReference type="Proteomes" id="UP000823638"/>
    </source>
</evidence>
<dbReference type="SUPFAM" id="SSF51161">
    <property type="entry name" value="Trimeric LpxA-like enzymes"/>
    <property type="match status" value="1"/>
</dbReference>
<dbReference type="Pfam" id="PF06426">
    <property type="entry name" value="SATase_N"/>
    <property type="match status" value="1"/>
</dbReference>
<evidence type="ECO:0000256" key="2">
    <source>
        <dbReference type="ARBA" id="ARBA00022605"/>
    </source>
</evidence>
<dbReference type="Gene3D" id="2.160.10.10">
    <property type="entry name" value="Hexapeptide repeat proteins"/>
    <property type="match status" value="1"/>
</dbReference>
<dbReference type="Proteomes" id="UP000823638">
    <property type="component" value="Unassembled WGS sequence"/>
</dbReference>
<dbReference type="InterPro" id="IPR045304">
    <property type="entry name" value="LbH_SAT"/>
</dbReference>
<protein>
    <recommendedName>
        <fullName evidence="1">Serine acetyltransferase</fullName>
    </recommendedName>
</protein>
<dbReference type="InterPro" id="IPR053376">
    <property type="entry name" value="Serine_acetyltransferase"/>
</dbReference>
<feature type="domain" description="Serine acetyltransferase N-terminal" evidence="5">
    <location>
        <begin position="102"/>
        <end position="152"/>
    </location>
</feature>
<dbReference type="GO" id="GO:0006535">
    <property type="term" value="P:cysteine biosynthetic process from serine"/>
    <property type="evidence" value="ECO:0007669"/>
    <property type="project" value="InterPro"/>
</dbReference>
<dbReference type="PANTHER" id="PTHR42811">
    <property type="entry name" value="SERINE ACETYLTRANSFERASE"/>
    <property type="match status" value="1"/>
</dbReference>
<reference evidence="6" key="2">
    <citation type="journal article" date="2021" name="PeerJ">
        <title>Extensive microbial diversity within the chicken gut microbiome revealed by metagenomics and culture.</title>
        <authorList>
            <person name="Gilroy R."/>
            <person name="Ravi A."/>
            <person name="Getino M."/>
            <person name="Pursley I."/>
            <person name="Horton D.L."/>
            <person name="Alikhan N.F."/>
            <person name="Baker D."/>
            <person name="Gharbi K."/>
            <person name="Hall N."/>
            <person name="Watson M."/>
            <person name="Adriaenssens E.M."/>
            <person name="Foster-Nyarko E."/>
            <person name="Jarju S."/>
            <person name="Secka A."/>
            <person name="Antonio M."/>
            <person name="Oren A."/>
            <person name="Chaudhuri R.R."/>
            <person name="La Ragione R."/>
            <person name="Hildebrand F."/>
            <person name="Pallen M.J."/>
        </authorList>
    </citation>
    <scope>NUCLEOTIDE SEQUENCE</scope>
    <source>
        <strain evidence="6">10532</strain>
    </source>
</reference>
<accession>A0A9D9N1J3</accession>
<keyword evidence="2" id="KW-0028">Amino-acid biosynthesis</keyword>
<evidence type="ECO:0000259" key="5">
    <source>
        <dbReference type="Pfam" id="PF06426"/>
    </source>
</evidence>
<dbReference type="EMBL" id="JADIMM010000017">
    <property type="protein sequence ID" value="MBO8456768.1"/>
    <property type="molecule type" value="Genomic_DNA"/>
</dbReference>